<dbReference type="PANTHER" id="PTHR46716">
    <property type="entry name" value="MITOGEN-ACTIVATED PROTEIN KINASE KINASE KINASE 7"/>
    <property type="match status" value="1"/>
</dbReference>
<comment type="caution">
    <text evidence="8">The sequence shown here is derived from an EMBL/GenBank/DDBJ whole genome shotgun (WGS) entry which is preliminary data.</text>
</comment>
<accession>A0A915ZTE4</accession>
<dbReference type="Proteomes" id="UP000684084">
    <property type="component" value="Unassembled WGS sequence"/>
</dbReference>
<keyword evidence="3 6" id="KW-0547">Nucleotide-binding</keyword>
<dbReference type="InterPro" id="IPR017441">
    <property type="entry name" value="Protein_kinase_ATP_BS"/>
</dbReference>
<evidence type="ECO:0000256" key="2">
    <source>
        <dbReference type="ARBA" id="ARBA00022679"/>
    </source>
</evidence>
<dbReference type="AlphaFoldDB" id="A0A915ZTE4"/>
<keyword evidence="2" id="KW-0808">Transferase</keyword>
<dbReference type="OrthoDB" id="2427446at2759"/>
<keyword evidence="4" id="KW-0418">Kinase</keyword>
<dbReference type="GO" id="GO:0006955">
    <property type="term" value="P:immune response"/>
    <property type="evidence" value="ECO:0007669"/>
    <property type="project" value="TreeGrafter"/>
</dbReference>
<evidence type="ECO:0000256" key="4">
    <source>
        <dbReference type="ARBA" id="ARBA00022777"/>
    </source>
</evidence>
<name>A0A915ZTE4_9GLOM</name>
<dbReference type="GO" id="GO:0004709">
    <property type="term" value="F:MAP kinase kinase kinase activity"/>
    <property type="evidence" value="ECO:0007669"/>
    <property type="project" value="TreeGrafter"/>
</dbReference>
<feature type="binding site" evidence="6">
    <location>
        <position position="54"/>
    </location>
    <ligand>
        <name>ATP</name>
        <dbReference type="ChEBI" id="CHEBI:30616"/>
    </ligand>
</feature>
<dbReference type="PROSITE" id="PS50011">
    <property type="entry name" value="PROTEIN_KINASE_DOM"/>
    <property type="match status" value="1"/>
</dbReference>
<keyword evidence="5 6" id="KW-0067">ATP-binding</keyword>
<evidence type="ECO:0000313" key="8">
    <source>
        <dbReference type="EMBL" id="CAB5387478.1"/>
    </source>
</evidence>
<evidence type="ECO:0000256" key="1">
    <source>
        <dbReference type="ARBA" id="ARBA00022527"/>
    </source>
</evidence>
<reference evidence="8" key="1">
    <citation type="submission" date="2020-05" db="EMBL/GenBank/DDBJ databases">
        <authorList>
            <person name="Rincon C."/>
            <person name="Sanders R I."/>
            <person name="Robbins C."/>
            <person name="Chaturvedi A."/>
        </authorList>
    </citation>
    <scope>NUCLEOTIDE SEQUENCE</scope>
    <source>
        <strain evidence="8">CHB12</strain>
    </source>
</reference>
<gene>
    <name evidence="8" type="ORF">CHRIB12_LOCUS20170</name>
</gene>
<dbReference type="PANTHER" id="PTHR46716:SF1">
    <property type="entry name" value="MITOGEN-ACTIVATED PROTEIN KINASE KINASE KINASE 7"/>
    <property type="match status" value="1"/>
</dbReference>
<dbReference type="GO" id="GO:0007254">
    <property type="term" value="P:JNK cascade"/>
    <property type="evidence" value="ECO:0007669"/>
    <property type="project" value="TreeGrafter"/>
</dbReference>
<evidence type="ECO:0000313" key="9">
    <source>
        <dbReference type="Proteomes" id="UP000684084"/>
    </source>
</evidence>
<dbReference type="Pfam" id="PF00069">
    <property type="entry name" value="Pkinase"/>
    <property type="match status" value="1"/>
</dbReference>
<organism evidence="8 9">
    <name type="scientific">Rhizophagus irregularis</name>
    <dbReference type="NCBI Taxonomy" id="588596"/>
    <lineage>
        <taxon>Eukaryota</taxon>
        <taxon>Fungi</taxon>
        <taxon>Fungi incertae sedis</taxon>
        <taxon>Mucoromycota</taxon>
        <taxon>Glomeromycotina</taxon>
        <taxon>Glomeromycetes</taxon>
        <taxon>Glomerales</taxon>
        <taxon>Glomeraceae</taxon>
        <taxon>Rhizophagus</taxon>
    </lineage>
</organism>
<feature type="domain" description="Protein kinase" evidence="7">
    <location>
        <begin position="25"/>
        <end position="109"/>
    </location>
</feature>
<keyword evidence="1" id="KW-0723">Serine/threonine-protein kinase</keyword>
<dbReference type="PROSITE" id="PS00107">
    <property type="entry name" value="PROTEIN_KINASE_ATP"/>
    <property type="match status" value="1"/>
</dbReference>
<evidence type="ECO:0000256" key="5">
    <source>
        <dbReference type="ARBA" id="ARBA00022840"/>
    </source>
</evidence>
<dbReference type="GO" id="GO:0005524">
    <property type="term" value="F:ATP binding"/>
    <property type="evidence" value="ECO:0007669"/>
    <property type="project" value="UniProtKB-UniRule"/>
</dbReference>
<dbReference type="InterPro" id="IPR000719">
    <property type="entry name" value="Prot_kinase_dom"/>
</dbReference>
<dbReference type="EMBL" id="CAGKOT010000058">
    <property type="protein sequence ID" value="CAB5387478.1"/>
    <property type="molecule type" value="Genomic_DNA"/>
</dbReference>
<evidence type="ECO:0000259" key="7">
    <source>
        <dbReference type="PROSITE" id="PS50011"/>
    </source>
</evidence>
<evidence type="ECO:0000256" key="6">
    <source>
        <dbReference type="PROSITE-ProRule" id="PRU10141"/>
    </source>
</evidence>
<protein>
    <recommendedName>
        <fullName evidence="7">Protein kinase domain-containing protein</fullName>
    </recommendedName>
</protein>
<evidence type="ECO:0000256" key="3">
    <source>
        <dbReference type="ARBA" id="ARBA00022741"/>
    </source>
</evidence>
<proteinExistence type="predicted"/>
<sequence>MSYNADNLENLISEERIEYFEYSDFKNLQLIGKGSFGNVFRATWRDATRYFALKSFNNDKQTLKKIVEELTLHRKVDIHENILRFYGITNVEIGKSRTLTNIEKRKGIN</sequence>